<comment type="similarity">
    <text evidence="1">Belongs to the LysR transcriptional regulatory family.</text>
</comment>
<accession>A0A1S7SHE7</accession>
<dbReference type="PRINTS" id="PR00039">
    <property type="entry name" value="HTHLYSR"/>
</dbReference>
<dbReference type="Pfam" id="PF00126">
    <property type="entry name" value="HTH_1"/>
    <property type="match status" value="1"/>
</dbReference>
<evidence type="ECO:0000313" key="9">
    <source>
        <dbReference type="EMBL" id="CUX68679.1"/>
    </source>
</evidence>
<evidence type="ECO:0000256" key="5">
    <source>
        <dbReference type="ARBA" id="ARBA00054626"/>
    </source>
</evidence>
<evidence type="ECO:0000256" key="7">
    <source>
        <dbReference type="ARBA" id="ARBA00083243"/>
    </source>
</evidence>
<dbReference type="GO" id="GO:0000976">
    <property type="term" value="F:transcription cis-regulatory region binding"/>
    <property type="evidence" value="ECO:0007669"/>
    <property type="project" value="TreeGrafter"/>
</dbReference>
<dbReference type="InterPro" id="IPR000847">
    <property type="entry name" value="LysR_HTH_N"/>
</dbReference>
<name>A0A1S7SHE7_AGRTU</name>
<dbReference type="Proteomes" id="UP000191897">
    <property type="component" value="Unassembled WGS sequence"/>
</dbReference>
<comment type="function">
    <text evidence="5">Transcriptional regulator of the ttuABCDE tartrate utilization operon.</text>
</comment>
<dbReference type="CDD" id="cd05466">
    <property type="entry name" value="PBP2_LTTR_substrate"/>
    <property type="match status" value="1"/>
</dbReference>
<organism evidence="9 10">
    <name type="scientific">Agrobacterium tumefaciens str. Kerr 14</name>
    <dbReference type="NCBI Taxonomy" id="1183424"/>
    <lineage>
        <taxon>Bacteria</taxon>
        <taxon>Pseudomonadati</taxon>
        <taxon>Pseudomonadota</taxon>
        <taxon>Alphaproteobacteria</taxon>
        <taxon>Hyphomicrobiales</taxon>
        <taxon>Rhizobiaceae</taxon>
        <taxon>Rhizobium/Agrobacterium group</taxon>
        <taxon>Agrobacterium</taxon>
        <taxon>Agrobacterium tumefaciens complex</taxon>
    </lineage>
</organism>
<keyword evidence="2" id="KW-0805">Transcription regulation</keyword>
<dbReference type="SUPFAM" id="SSF53850">
    <property type="entry name" value="Periplasmic binding protein-like II"/>
    <property type="match status" value="1"/>
</dbReference>
<evidence type="ECO:0000256" key="6">
    <source>
        <dbReference type="ARBA" id="ARBA00067332"/>
    </source>
</evidence>
<gene>
    <name evidence="9" type="ORF">AGR4C_pc30057</name>
</gene>
<reference evidence="9 10" key="1">
    <citation type="submission" date="2016-01" db="EMBL/GenBank/DDBJ databases">
        <authorList>
            <person name="Oliw E.H."/>
        </authorList>
    </citation>
    <scope>NUCLEOTIDE SEQUENCE [LARGE SCALE GENOMIC DNA]</scope>
    <source>
        <strain evidence="9 10">Kerr 14</strain>
    </source>
</reference>
<evidence type="ECO:0000256" key="3">
    <source>
        <dbReference type="ARBA" id="ARBA00023125"/>
    </source>
</evidence>
<dbReference type="PANTHER" id="PTHR30126">
    <property type="entry name" value="HTH-TYPE TRANSCRIPTIONAL REGULATOR"/>
    <property type="match status" value="1"/>
</dbReference>
<dbReference type="Pfam" id="PF03466">
    <property type="entry name" value="LysR_substrate"/>
    <property type="match status" value="1"/>
</dbReference>
<evidence type="ECO:0000256" key="2">
    <source>
        <dbReference type="ARBA" id="ARBA00023015"/>
    </source>
</evidence>
<dbReference type="EMBL" id="FBWC01000045">
    <property type="protein sequence ID" value="CUX68679.1"/>
    <property type="molecule type" value="Genomic_DNA"/>
</dbReference>
<dbReference type="PROSITE" id="PS50931">
    <property type="entry name" value="HTH_LYSR"/>
    <property type="match status" value="1"/>
</dbReference>
<evidence type="ECO:0000256" key="1">
    <source>
        <dbReference type="ARBA" id="ARBA00009437"/>
    </source>
</evidence>
<dbReference type="Gene3D" id="3.40.190.10">
    <property type="entry name" value="Periplasmic binding protein-like II"/>
    <property type="match status" value="2"/>
</dbReference>
<sequence length="317" mass="34486">MAFRVFERYDDKKGDRMRIEDIEAFVTVIRSGSLGTAAHILGISQATMSRRIQSLEESCGAPLLDRSTRPAALTARGEKIAAICHRILEETQTLRVLLAEDHQVSGDLHIGLSPHLAEFAAFQIFRSANEIWGERLRPAIATDAAPALIRSVAQGALDLALVVMPGSSVVPQQLRSECLLRSDLIVVGRLEDWSGKSSDLASCSARGWVLNPDGCGFRSMLIAALQEQNLPFTLRLAAFGSELQLASVAAGAGLGLVPRFTLEKSSFRDRLMAIKLHDFHPTLALHAIQRDERSRAQEAMDVIVGIVRSGLSEQAPS</sequence>
<keyword evidence="3" id="KW-0238">DNA-binding</keyword>
<protein>
    <recommendedName>
        <fullName evidence="6">HTH-type transcriptional regulator TtuA</fullName>
    </recommendedName>
    <alternativeName>
        <fullName evidence="7">Tartrate utilization transcriptional regulator</fullName>
    </alternativeName>
</protein>
<feature type="domain" description="HTH lysR-type" evidence="8">
    <location>
        <begin position="17"/>
        <end position="74"/>
    </location>
</feature>
<dbReference type="InterPro" id="IPR036388">
    <property type="entry name" value="WH-like_DNA-bd_sf"/>
</dbReference>
<evidence type="ECO:0000259" key="8">
    <source>
        <dbReference type="PROSITE" id="PS50931"/>
    </source>
</evidence>
<evidence type="ECO:0000256" key="4">
    <source>
        <dbReference type="ARBA" id="ARBA00023163"/>
    </source>
</evidence>
<proteinExistence type="inferred from homology"/>
<dbReference type="PANTHER" id="PTHR30126:SF39">
    <property type="entry name" value="HTH-TYPE TRANSCRIPTIONAL REGULATOR CYSL"/>
    <property type="match status" value="1"/>
</dbReference>
<dbReference type="FunFam" id="1.10.10.10:FF:000001">
    <property type="entry name" value="LysR family transcriptional regulator"/>
    <property type="match status" value="1"/>
</dbReference>
<dbReference type="InterPro" id="IPR036390">
    <property type="entry name" value="WH_DNA-bd_sf"/>
</dbReference>
<dbReference type="AlphaFoldDB" id="A0A1S7SHE7"/>
<evidence type="ECO:0000313" key="10">
    <source>
        <dbReference type="Proteomes" id="UP000191897"/>
    </source>
</evidence>
<dbReference type="GO" id="GO:0003700">
    <property type="term" value="F:DNA-binding transcription factor activity"/>
    <property type="evidence" value="ECO:0007669"/>
    <property type="project" value="InterPro"/>
</dbReference>
<dbReference type="SUPFAM" id="SSF46785">
    <property type="entry name" value="Winged helix' DNA-binding domain"/>
    <property type="match status" value="1"/>
</dbReference>
<dbReference type="InterPro" id="IPR005119">
    <property type="entry name" value="LysR_subst-bd"/>
</dbReference>
<keyword evidence="4" id="KW-0804">Transcription</keyword>
<dbReference type="Gene3D" id="1.10.10.10">
    <property type="entry name" value="Winged helix-like DNA-binding domain superfamily/Winged helix DNA-binding domain"/>
    <property type="match status" value="1"/>
</dbReference>